<dbReference type="GO" id="GO:0032259">
    <property type="term" value="P:methylation"/>
    <property type="evidence" value="ECO:0007669"/>
    <property type="project" value="UniProtKB-KW"/>
</dbReference>
<dbReference type="GO" id="GO:0005634">
    <property type="term" value="C:nucleus"/>
    <property type="evidence" value="ECO:0007669"/>
    <property type="project" value="TreeGrafter"/>
</dbReference>
<evidence type="ECO:0000256" key="3">
    <source>
        <dbReference type="ARBA" id="ARBA00022679"/>
    </source>
</evidence>
<feature type="active site" evidence="5">
    <location>
        <position position="349"/>
    </location>
</feature>
<dbReference type="OrthoDB" id="414133at2759"/>
<dbReference type="PROSITE" id="PS00095">
    <property type="entry name" value="C5_MTASE_2"/>
    <property type="match status" value="1"/>
</dbReference>
<name>E5QYC9_ARTGP</name>
<dbReference type="AlphaFoldDB" id="E5QYC9"/>
<dbReference type="InterPro" id="IPR031303">
    <property type="entry name" value="C5_meth_CS"/>
</dbReference>
<dbReference type="PRINTS" id="PR00105">
    <property type="entry name" value="C5METTRFRASE"/>
</dbReference>
<evidence type="ECO:0000313" key="8">
    <source>
        <dbReference type="Proteomes" id="UP000002669"/>
    </source>
</evidence>
<dbReference type="EMBL" id="DS989822">
    <property type="protein sequence ID" value="EFQ97221.1"/>
    <property type="molecule type" value="Genomic_DNA"/>
</dbReference>
<evidence type="ECO:0000256" key="6">
    <source>
        <dbReference type="SAM" id="MobiDB-lite"/>
    </source>
</evidence>
<dbReference type="Gene3D" id="3.90.120.10">
    <property type="entry name" value="DNA Methylase, subunit A, domain 2"/>
    <property type="match status" value="1"/>
</dbReference>
<feature type="compositionally biased region" description="Polar residues" evidence="6">
    <location>
        <begin position="17"/>
        <end position="31"/>
    </location>
</feature>
<dbReference type="GO" id="GO:0003886">
    <property type="term" value="F:DNA (cytosine-5-)-methyltransferase activity"/>
    <property type="evidence" value="ECO:0007669"/>
    <property type="project" value="UniProtKB-EC"/>
</dbReference>
<evidence type="ECO:0000256" key="1">
    <source>
        <dbReference type="ARBA" id="ARBA00011975"/>
    </source>
</evidence>
<evidence type="ECO:0000256" key="4">
    <source>
        <dbReference type="ARBA" id="ARBA00022691"/>
    </source>
</evidence>
<dbReference type="Pfam" id="PF00145">
    <property type="entry name" value="DNA_methylase"/>
    <property type="match status" value="2"/>
</dbReference>
<dbReference type="InterPro" id="IPR001525">
    <property type="entry name" value="C5_MeTfrase"/>
</dbReference>
<reference evidence="8" key="1">
    <citation type="journal article" date="2012" name="MBio">
        <title>Comparative genome analysis of Trichophyton rubrum and related dermatophytes reveals candidate genes involved in infection.</title>
        <authorList>
            <person name="Martinez D.A."/>
            <person name="Oliver B.G."/>
            <person name="Graeser Y."/>
            <person name="Goldberg J.M."/>
            <person name="Li W."/>
            <person name="Martinez-Rossi N.M."/>
            <person name="Monod M."/>
            <person name="Shelest E."/>
            <person name="Barton R.C."/>
            <person name="Birch E."/>
            <person name="Brakhage A.A."/>
            <person name="Chen Z."/>
            <person name="Gurr S.J."/>
            <person name="Heiman D."/>
            <person name="Heitman J."/>
            <person name="Kosti I."/>
            <person name="Rossi A."/>
            <person name="Saif S."/>
            <person name="Samalova M."/>
            <person name="Saunders C.W."/>
            <person name="Shea T."/>
            <person name="Summerbell R.C."/>
            <person name="Xu J."/>
            <person name="Young S."/>
            <person name="Zeng Q."/>
            <person name="Birren B.W."/>
            <person name="Cuomo C.A."/>
            <person name="White T.C."/>
        </authorList>
    </citation>
    <scope>NUCLEOTIDE SEQUENCE [LARGE SCALE GENOMIC DNA]</scope>
    <source>
        <strain evidence="8">ATCC MYA-4604 / CBS 118893</strain>
    </source>
</reference>
<sequence>MEDIQIVPVIDLDSDGESINSGNTTTGRNEYSSPASSLSPSSSFRRDDFMSDEDFEAYINCLSGNDGSPSPPRRTARRSRITQAQQALPPRTQVSEITYQGRTYRPGKYVELHYGTFLRINRILSSMQETVISGPKFERLETMGSLMPDRPNELCWIVDQGDCHSSSSSNLQYQPYNGEVEVPLSAIRRVRIIRMTNKPYTRTTDQCRDDDFLFCRMKFIRTWERSVSASGRSAAARIVEETITFVSPEQCQPAFSVSTAVLRMNWRGVVPSRRRYTFGDGFCGAGGVSRGAQQAGLRLSWAFDHSPSAMNSYRANFPSSLAETSDVADFLTNRSLDIRIDVLHLSPPCQPFSPAKTIAAAHDDANEACLFSVRRLIEKCRPRVVTMEETSGLKERHEIWLHAIIHSLVELGYSVRWRLVNCKDYGVPQSRRRLVIIASGPGEELPNFPLPTHGDEPGQLPPVTILDAISGIPSTAPDHDLERAERPFHRPPYNPCSLAKTLTCSGGDNFHPSGTRTFTLREAASLQTFPLHHTFCGPGVMKQIGNAVPPVLARAVFEEVIKSLKNTDAAATESDEPITID</sequence>
<accession>E5QYC9</accession>
<dbReference type="Proteomes" id="UP000002669">
    <property type="component" value="Unassembled WGS sequence"/>
</dbReference>
<dbReference type="RefSeq" id="XP_003176173.1">
    <property type="nucleotide sequence ID" value="XM_003176125.1"/>
</dbReference>
<dbReference type="GeneID" id="10031485"/>
<dbReference type="GO" id="GO:0003677">
    <property type="term" value="F:DNA binding"/>
    <property type="evidence" value="ECO:0007669"/>
    <property type="project" value="TreeGrafter"/>
</dbReference>
<dbReference type="eggNOG" id="ENOG502RYYW">
    <property type="taxonomic scope" value="Eukaryota"/>
</dbReference>
<feature type="compositionally biased region" description="Low complexity" evidence="6">
    <location>
        <begin position="32"/>
        <end position="43"/>
    </location>
</feature>
<feature type="region of interest" description="Disordered" evidence="6">
    <location>
        <begin position="1"/>
        <end position="46"/>
    </location>
</feature>
<proteinExistence type="inferred from homology"/>
<dbReference type="Gene3D" id="3.40.50.150">
    <property type="entry name" value="Vaccinia Virus protein VP39"/>
    <property type="match status" value="1"/>
</dbReference>
<keyword evidence="8" id="KW-1185">Reference proteome</keyword>
<dbReference type="InterPro" id="IPR050390">
    <property type="entry name" value="C5-Methyltransferase"/>
</dbReference>
<evidence type="ECO:0000256" key="2">
    <source>
        <dbReference type="ARBA" id="ARBA00022603"/>
    </source>
</evidence>
<protein>
    <recommendedName>
        <fullName evidence="1">DNA (cytosine-5-)-methyltransferase</fullName>
        <ecNumber evidence="1">2.1.1.37</ecNumber>
    </recommendedName>
</protein>
<keyword evidence="4 5" id="KW-0949">S-adenosyl-L-methionine</keyword>
<keyword evidence="2 5" id="KW-0489">Methyltransferase</keyword>
<evidence type="ECO:0000313" key="7">
    <source>
        <dbReference type="EMBL" id="EFQ97221.1"/>
    </source>
</evidence>
<dbReference type="HOGENOM" id="CLU_012943_2_1_1"/>
<dbReference type="PROSITE" id="PS51679">
    <property type="entry name" value="SAM_MT_C5"/>
    <property type="match status" value="1"/>
</dbReference>
<dbReference type="GO" id="GO:0044027">
    <property type="term" value="P:negative regulation of gene expression via chromosomal CpG island methylation"/>
    <property type="evidence" value="ECO:0007669"/>
    <property type="project" value="TreeGrafter"/>
</dbReference>
<feature type="region of interest" description="Disordered" evidence="6">
    <location>
        <begin position="61"/>
        <end position="93"/>
    </location>
</feature>
<dbReference type="EC" id="2.1.1.37" evidence="1"/>
<dbReference type="SUPFAM" id="SSF53335">
    <property type="entry name" value="S-adenosyl-L-methionine-dependent methyltransferases"/>
    <property type="match status" value="1"/>
</dbReference>
<dbReference type="InParanoid" id="E5QYC9"/>
<dbReference type="PANTHER" id="PTHR10629:SF52">
    <property type="entry name" value="DNA (CYTOSINE-5)-METHYLTRANSFERASE 1"/>
    <property type="match status" value="1"/>
</dbReference>
<dbReference type="InterPro" id="IPR029063">
    <property type="entry name" value="SAM-dependent_MTases_sf"/>
</dbReference>
<organism evidence="8">
    <name type="scientific">Arthroderma gypseum (strain ATCC MYA-4604 / CBS 118893)</name>
    <name type="common">Microsporum gypseum</name>
    <dbReference type="NCBI Taxonomy" id="535722"/>
    <lineage>
        <taxon>Eukaryota</taxon>
        <taxon>Fungi</taxon>
        <taxon>Dikarya</taxon>
        <taxon>Ascomycota</taxon>
        <taxon>Pezizomycotina</taxon>
        <taxon>Eurotiomycetes</taxon>
        <taxon>Eurotiomycetidae</taxon>
        <taxon>Onygenales</taxon>
        <taxon>Arthrodermataceae</taxon>
        <taxon>Nannizzia</taxon>
    </lineage>
</organism>
<evidence type="ECO:0000256" key="5">
    <source>
        <dbReference type="PROSITE-ProRule" id="PRU01016"/>
    </source>
</evidence>
<dbReference type="PANTHER" id="PTHR10629">
    <property type="entry name" value="CYTOSINE-SPECIFIC METHYLTRANSFERASE"/>
    <property type="match status" value="1"/>
</dbReference>
<gene>
    <name evidence="7" type="ORF">MGYG_00263</name>
</gene>
<keyword evidence="3 5" id="KW-0808">Transferase</keyword>
<dbReference type="VEuPathDB" id="FungiDB:MGYG_00263"/>
<dbReference type="OMA" id="KPRVHTM"/>
<comment type="similarity">
    <text evidence="5">Belongs to the class I-like SAM-binding methyltransferase superfamily. C5-methyltransferase family.</text>
</comment>
<dbReference type="STRING" id="535722.E5QYC9"/>